<dbReference type="EMBL" id="JAIWYP010000012">
    <property type="protein sequence ID" value="KAH3728340.1"/>
    <property type="molecule type" value="Genomic_DNA"/>
</dbReference>
<dbReference type="Proteomes" id="UP000828390">
    <property type="component" value="Unassembled WGS sequence"/>
</dbReference>
<sequence>MGISPCEPDRKSVEYLKQYQDTSTEYDNGRYHAKLPCKQDHPALPTNHNITLKRTVGTKQRLRIRWCGGLMVTHWSTIQEVPGLIPGRGTGHFRNASSVSHPTRDVLV</sequence>
<reference evidence="1" key="1">
    <citation type="journal article" date="2019" name="bioRxiv">
        <title>The Genome of the Zebra Mussel, Dreissena polymorpha: A Resource for Invasive Species Research.</title>
        <authorList>
            <person name="McCartney M.A."/>
            <person name="Auch B."/>
            <person name="Kono T."/>
            <person name="Mallez S."/>
            <person name="Zhang Y."/>
            <person name="Obille A."/>
            <person name="Becker A."/>
            <person name="Abrahante J.E."/>
            <person name="Garbe J."/>
            <person name="Badalamenti J.P."/>
            <person name="Herman A."/>
            <person name="Mangelson H."/>
            <person name="Liachko I."/>
            <person name="Sullivan S."/>
            <person name="Sone E.D."/>
            <person name="Koren S."/>
            <person name="Silverstein K.A.T."/>
            <person name="Beckman K.B."/>
            <person name="Gohl D.M."/>
        </authorList>
    </citation>
    <scope>NUCLEOTIDE SEQUENCE</scope>
    <source>
        <strain evidence="1">Duluth1</strain>
        <tissue evidence="1">Whole animal</tissue>
    </source>
</reference>
<organism evidence="1 2">
    <name type="scientific">Dreissena polymorpha</name>
    <name type="common">Zebra mussel</name>
    <name type="synonym">Mytilus polymorpha</name>
    <dbReference type="NCBI Taxonomy" id="45954"/>
    <lineage>
        <taxon>Eukaryota</taxon>
        <taxon>Metazoa</taxon>
        <taxon>Spiralia</taxon>
        <taxon>Lophotrochozoa</taxon>
        <taxon>Mollusca</taxon>
        <taxon>Bivalvia</taxon>
        <taxon>Autobranchia</taxon>
        <taxon>Heteroconchia</taxon>
        <taxon>Euheterodonta</taxon>
        <taxon>Imparidentia</taxon>
        <taxon>Neoheterodontei</taxon>
        <taxon>Myida</taxon>
        <taxon>Dreissenoidea</taxon>
        <taxon>Dreissenidae</taxon>
        <taxon>Dreissena</taxon>
    </lineage>
</organism>
<proteinExistence type="predicted"/>
<comment type="caution">
    <text evidence="1">The sequence shown here is derived from an EMBL/GenBank/DDBJ whole genome shotgun (WGS) entry which is preliminary data.</text>
</comment>
<keyword evidence="2" id="KW-1185">Reference proteome</keyword>
<reference evidence="1" key="2">
    <citation type="submission" date="2020-11" db="EMBL/GenBank/DDBJ databases">
        <authorList>
            <person name="McCartney M.A."/>
            <person name="Auch B."/>
            <person name="Kono T."/>
            <person name="Mallez S."/>
            <person name="Becker A."/>
            <person name="Gohl D.M."/>
            <person name="Silverstein K.A.T."/>
            <person name="Koren S."/>
            <person name="Bechman K.B."/>
            <person name="Herman A."/>
            <person name="Abrahante J.E."/>
            <person name="Garbe J."/>
        </authorList>
    </citation>
    <scope>NUCLEOTIDE SEQUENCE</scope>
    <source>
        <strain evidence="1">Duluth1</strain>
        <tissue evidence="1">Whole animal</tissue>
    </source>
</reference>
<evidence type="ECO:0000313" key="1">
    <source>
        <dbReference type="EMBL" id="KAH3728340.1"/>
    </source>
</evidence>
<protein>
    <submittedName>
        <fullName evidence="1">Uncharacterized protein</fullName>
    </submittedName>
</protein>
<dbReference type="AlphaFoldDB" id="A0A9D4CMW2"/>
<name>A0A9D4CMW2_DREPO</name>
<evidence type="ECO:0000313" key="2">
    <source>
        <dbReference type="Proteomes" id="UP000828390"/>
    </source>
</evidence>
<accession>A0A9D4CMW2</accession>
<gene>
    <name evidence="1" type="ORF">DPMN_054294</name>
</gene>